<dbReference type="SUPFAM" id="SSF50249">
    <property type="entry name" value="Nucleic acid-binding proteins"/>
    <property type="match status" value="1"/>
</dbReference>
<evidence type="ECO:0000313" key="3">
    <source>
        <dbReference type="Proteomes" id="UP000199537"/>
    </source>
</evidence>
<evidence type="ECO:0000313" key="2">
    <source>
        <dbReference type="EMBL" id="SFV30482.1"/>
    </source>
</evidence>
<name>A0A1I7N730_9BACT</name>
<dbReference type="Proteomes" id="UP000199537">
    <property type="component" value="Unassembled WGS sequence"/>
</dbReference>
<dbReference type="STRING" id="1393122.SAMN05660895_0807"/>
<reference evidence="3" key="1">
    <citation type="submission" date="2016-10" db="EMBL/GenBank/DDBJ databases">
        <authorList>
            <person name="Varghese N."/>
            <person name="Submissions S."/>
        </authorList>
    </citation>
    <scope>NUCLEOTIDE SEQUENCE [LARGE SCALE GENOMIC DNA]</scope>
    <source>
        <strain evidence="3">DSM 14807</strain>
    </source>
</reference>
<dbReference type="RefSeq" id="WP_092458059.1">
    <property type="nucleotide sequence ID" value="NZ_FPCJ01000001.1"/>
</dbReference>
<evidence type="ECO:0008006" key="4">
    <source>
        <dbReference type="Google" id="ProtNLM"/>
    </source>
</evidence>
<evidence type="ECO:0000256" key="1">
    <source>
        <dbReference type="SAM" id="MobiDB-lite"/>
    </source>
</evidence>
<keyword evidence="3" id="KW-1185">Reference proteome</keyword>
<feature type="compositionally biased region" description="Acidic residues" evidence="1">
    <location>
        <begin position="122"/>
        <end position="131"/>
    </location>
</feature>
<accession>A0A1I7N730</accession>
<feature type="region of interest" description="Disordered" evidence="1">
    <location>
        <begin position="106"/>
        <end position="131"/>
    </location>
</feature>
<dbReference type="InterPro" id="IPR021474">
    <property type="entry name" value="DUF3127"/>
</dbReference>
<dbReference type="OrthoDB" id="598142at2"/>
<organism evidence="2 3">
    <name type="scientific">Thermoflavifilum thermophilum</name>
    <dbReference type="NCBI Taxonomy" id="1393122"/>
    <lineage>
        <taxon>Bacteria</taxon>
        <taxon>Pseudomonadati</taxon>
        <taxon>Bacteroidota</taxon>
        <taxon>Chitinophagia</taxon>
        <taxon>Chitinophagales</taxon>
        <taxon>Chitinophagaceae</taxon>
        <taxon>Thermoflavifilum</taxon>
    </lineage>
</organism>
<sequence>MSFEVIGKIVAKFDVVQRTESFRTREFVIEKTDDFGGKLINQYIKFQLVQDRTSLIDRFQEGDEVKVSFNLKGSKWEKDGRVNYITNLDAWKIELVQSAQSMSSAPVMSDMNSGYNPAPQEDMSEGDDLPF</sequence>
<dbReference type="AlphaFoldDB" id="A0A1I7N730"/>
<proteinExistence type="predicted"/>
<gene>
    <name evidence="2" type="ORF">SAMN05660895_0807</name>
</gene>
<feature type="compositionally biased region" description="Polar residues" evidence="1">
    <location>
        <begin position="106"/>
        <end position="115"/>
    </location>
</feature>
<protein>
    <recommendedName>
        <fullName evidence="4">DUF3127 domain-containing protein</fullName>
    </recommendedName>
</protein>
<dbReference type="Pfam" id="PF11325">
    <property type="entry name" value="DUF3127"/>
    <property type="match status" value="1"/>
</dbReference>
<dbReference type="EMBL" id="FPCJ01000001">
    <property type="protein sequence ID" value="SFV30482.1"/>
    <property type="molecule type" value="Genomic_DNA"/>
</dbReference>
<dbReference type="InterPro" id="IPR012340">
    <property type="entry name" value="NA-bd_OB-fold"/>
</dbReference>